<reference evidence="2" key="1">
    <citation type="submission" date="2022-12" db="EMBL/GenBank/DDBJ databases">
        <title>Species Delineation and Comparative Genomics within the Campylobacter ureolyticus Complex.</title>
        <authorList>
            <person name="Maki J."/>
            <person name="Howard M."/>
            <person name="Connelly S."/>
            <person name="Hardy D.J."/>
            <person name="Cameron A."/>
        </authorList>
    </citation>
    <scope>NUCLEOTIDE SEQUENCE</scope>
    <source>
        <strain evidence="2">URMC_787</strain>
    </source>
</reference>
<feature type="coiled-coil region" evidence="1">
    <location>
        <begin position="48"/>
        <end position="83"/>
    </location>
</feature>
<name>A0A9Q4KJA9_9BACT</name>
<protein>
    <recommendedName>
        <fullName evidence="4">Lipoprotein</fullName>
    </recommendedName>
</protein>
<accession>A0A9Q4KJA9</accession>
<evidence type="ECO:0008006" key="4">
    <source>
        <dbReference type="Google" id="ProtNLM"/>
    </source>
</evidence>
<sequence>MKKLVLFVFLVNFSFGFGCYKPTIPMCVENYYGNFNSKSDFEMCKMEVENYTRDLQEYIQCLEEEINEAIEEQNEVIKKFNCKARGDSYCY</sequence>
<organism evidence="2 3">
    <name type="scientific">Campylobacter ureolyticus</name>
    <dbReference type="NCBI Taxonomy" id="827"/>
    <lineage>
        <taxon>Bacteria</taxon>
        <taxon>Pseudomonadati</taxon>
        <taxon>Campylobacterota</taxon>
        <taxon>Epsilonproteobacteria</taxon>
        <taxon>Campylobacterales</taxon>
        <taxon>Campylobacteraceae</taxon>
        <taxon>Campylobacter</taxon>
    </lineage>
</organism>
<evidence type="ECO:0000313" key="3">
    <source>
        <dbReference type="Proteomes" id="UP001075225"/>
    </source>
</evidence>
<evidence type="ECO:0000313" key="2">
    <source>
        <dbReference type="EMBL" id="MCZ6158942.1"/>
    </source>
</evidence>
<proteinExistence type="predicted"/>
<keyword evidence="1" id="KW-0175">Coiled coil</keyword>
<dbReference type="RefSeq" id="WP_269484091.1">
    <property type="nucleotide sequence ID" value="NZ_CAKZWX010000010.1"/>
</dbReference>
<dbReference type="AlphaFoldDB" id="A0A9Q4KJA9"/>
<evidence type="ECO:0000256" key="1">
    <source>
        <dbReference type="SAM" id="Coils"/>
    </source>
</evidence>
<dbReference type="PROSITE" id="PS51257">
    <property type="entry name" value="PROKAR_LIPOPROTEIN"/>
    <property type="match status" value="1"/>
</dbReference>
<gene>
    <name evidence="2" type="ORF">O6B32_00370</name>
</gene>
<dbReference type="Proteomes" id="UP001075225">
    <property type="component" value="Unassembled WGS sequence"/>
</dbReference>
<dbReference type="EMBL" id="JAPXGO010000001">
    <property type="protein sequence ID" value="MCZ6158942.1"/>
    <property type="molecule type" value="Genomic_DNA"/>
</dbReference>
<comment type="caution">
    <text evidence="2">The sequence shown here is derived from an EMBL/GenBank/DDBJ whole genome shotgun (WGS) entry which is preliminary data.</text>
</comment>